<reference evidence="10" key="1">
    <citation type="submission" date="2021-01" db="EMBL/GenBank/DDBJ databases">
        <title>Whole genome shotgun sequence of Rugosimonospora africana NBRC 104875.</title>
        <authorList>
            <person name="Komaki H."/>
            <person name="Tamura T."/>
        </authorList>
    </citation>
    <scope>NUCLEOTIDE SEQUENCE</scope>
    <source>
        <strain evidence="10">NBRC 104875</strain>
    </source>
</reference>
<dbReference type="InterPro" id="IPR011701">
    <property type="entry name" value="MFS"/>
</dbReference>
<dbReference type="GO" id="GO:0005886">
    <property type="term" value="C:plasma membrane"/>
    <property type="evidence" value="ECO:0007669"/>
    <property type="project" value="UniProtKB-SubCell"/>
</dbReference>
<evidence type="ECO:0000256" key="1">
    <source>
        <dbReference type="ARBA" id="ARBA00004651"/>
    </source>
</evidence>
<dbReference type="EMBL" id="BONZ01000006">
    <property type="protein sequence ID" value="GIH12323.1"/>
    <property type="molecule type" value="Genomic_DNA"/>
</dbReference>
<feature type="domain" description="Major facilitator superfamily (MFS) profile" evidence="9">
    <location>
        <begin position="1"/>
        <end position="424"/>
    </location>
</feature>
<feature type="transmembrane region" description="Helical" evidence="8">
    <location>
        <begin position="81"/>
        <end position="98"/>
    </location>
</feature>
<feature type="transmembrane region" description="Helical" evidence="8">
    <location>
        <begin position="400"/>
        <end position="419"/>
    </location>
</feature>
<comment type="caution">
    <text evidence="10">The sequence shown here is derived from an EMBL/GenBank/DDBJ whole genome shotgun (WGS) entry which is preliminary data.</text>
</comment>
<organism evidence="10 11">
    <name type="scientific">Rugosimonospora africana</name>
    <dbReference type="NCBI Taxonomy" id="556532"/>
    <lineage>
        <taxon>Bacteria</taxon>
        <taxon>Bacillati</taxon>
        <taxon>Actinomycetota</taxon>
        <taxon>Actinomycetes</taxon>
        <taxon>Micromonosporales</taxon>
        <taxon>Micromonosporaceae</taxon>
        <taxon>Rugosimonospora</taxon>
    </lineage>
</organism>
<evidence type="ECO:0000256" key="4">
    <source>
        <dbReference type="ARBA" id="ARBA00022692"/>
    </source>
</evidence>
<proteinExistence type="predicted"/>
<dbReference type="PANTHER" id="PTHR23517">
    <property type="entry name" value="RESISTANCE PROTEIN MDTM, PUTATIVE-RELATED-RELATED"/>
    <property type="match status" value="1"/>
</dbReference>
<dbReference type="RefSeq" id="WP_203916030.1">
    <property type="nucleotide sequence ID" value="NZ_BONZ01000006.1"/>
</dbReference>
<evidence type="ECO:0000256" key="7">
    <source>
        <dbReference type="SAM" id="MobiDB-lite"/>
    </source>
</evidence>
<feature type="transmembrane region" description="Helical" evidence="8">
    <location>
        <begin position="12"/>
        <end position="40"/>
    </location>
</feature>
<feature type="transmembrane region" description="Helical" evidence="8">
    <location>
        <begin position="281"/>
        <end position="301"/>
    </location>
</feature>
<dbReference type="SUPFAM" id="SSF103473">
    <property type="entry name" value="MFS general substrate transporter"/>
    <property type="match status" value="1"/>
</dbReference>
<dbReference type="PANTHER" id="PTHR23517:SF2">
    <property type="entry name" value="MULTIDRUG RESISTANCE PROTEIN MDTH"/>
    <property type="match status" value="1"/>
</dbReference>
<comment type="subcellular location">
    <subcellularLocation>
        <location evidence="1">Cell membrane</location>
        <topology evidence="1">Multi-pass membrane protein</topology>
    </subcellularLocation>
</comment>
<evidence type="ECO:0000256" key="8">
    <source>
        <dbReference type="SAM" id="Phobius"/>
    </source>
</evidence>
<keyword evidence="5 8" id="KW-1133">Transmembrane helix</keyword>
<keyword evidence="3" id="KW-1003">Cell membrane</keyword>
<dbReference type="Proteomes" id="UP000642748">
    <property type="component" value="Unassembled WGS sequence"/>
</dbReference>
<evidence type="ECO:0000256" key="5">
    <source>
        <dbReference type="ARBA" id="ARBA00022989"/>
    </source>
</evidence>
<keyword evidence="6 8" id="KW-0472">Membrane</keyword>
<dbReference type="Pfam" id="PF07690">
    <property type="entry name" value="MFS_1"/>
    <property type="match status" value="2"/>
</dbReference>
<keyword evidence="4 8" id="KW-0812">Transmembrane</keyword>
<dbReference type="InterPro" id="IPR005829">
    <property type="entry name" value="Sugar_transporter_CS"/>
</dbReference>
<feature type="transmembrane region" description="Helical" evidence="8">
    <location>
        <begin position="46"/>
        <end position="69"/>
    </location>
</feature>
<protein>
    <submittedName>
        <fullName evidence="10">MFS transporter</fullName>
    </submittedName>
</protein>
<dbReference type="InterPro" id="IPR020846">
    <property type="entry name" value="MFS_dom"/>
</dbReference>
<feature type="transmembrane region" description="Helical" evidence="8">
    <location>
        <begin position="243"/>
        <end position="261"/>
    </location>
</feature>
<keyword evidence="2" id="KW-0813">Transport</keyword>
<dbReference type="InterPro" id="IPR036259">
    <property type="entry name" value="MFS_trans_sf"/>
</dbReference>
<accession>A0A8J3QMM8</accession>
<feature type="transmembrane region" description="Helical" evidence="8">
    <location>
        <begin position="308"/>
        <end position="328"/>
    </location>
</feature>
<dbReference type="GO" id="GO:0022857">
    <property type="term" value="F:transmembrane transporter activity"/>
    <property type="evidence" value="ECO:0007669"/>
    <property type="project" value="InterPro"/>
</dbReference>
<evidence type="ECO:0000313" key="10">
    <source>
        <dbReference type="EMBL" id="GIH12323.1"/>
    </source>
</evidence>
<feature type="transmembrane region" description="Helical" evidence="8">
    <location>
        <begin position="140"/>
        <end position="162"/>
    </location>
</feature>
<feature type="transmembrane region" description="Helical" evidence="8">
    <location>
        <begin position="168"/>
        <end position="188"/>
    </location>
</feature>
<feature type="transmembrane region" description="Helical" evidence="8">
    <location>
        <begin position="334"/>
        <end position="352"/>
    </location>
</feature>
<evidence type="ECO:0000256" key="2">
    <source>
        <dbReference type="ARBA" id="ARBA00022448"/>
    </source>
</evidence>
<gene>
    <name evidence="10" type="ORF">Raf01_04950</name>
</gene>
<dbReference type="PROSITE" id="PS50850">
    <property type="entry name" value="MFS"/>
    <property type="match status" value="1"/>
</dbReference>
<evidence type="ECO:0000313" key="11">
    <source>
        <dbReference type="Proteomes" id="UP000642748"/>
    </source>
</evidence>
<dbReference type="InterPro" id="IPR050171">
    <property type="entry name" value="MFS_Transporters"/>
</dbReference>
<feature type="region of interest" description="Disordered" evidence="7">
    <location>
        <begin position="199"/>
        <end position="234"/>
    </location>
</feature>
<evidence type="ECO:0000256" key="3">
    <source>
        <dbReference type="ARBA" id="ARBA00022475"/>
    </source>
</evidence>
<keyword evidence="11" id="KW-1185">Reference proteome</keyword>
<sequence length="447" mass="45752">MRAWFRATAGGLSATYWVIWSGILVNKAGGFATLFLSLYLTGPRQLTPGLAGTIVGGSGIGAAAGTLLGGVLADRWGRRRTLLLAHFGASGLLLVLASAHSLPVIAACVVLVGASQGMPGPAFVAAIVDITPEAARPRAFNLQFWAFNLGVAAAGLIAGAVARLSFTLLFVSDAATTLVTALLILLWVPESVPHKRSRPAVELAGGGPAGAEPASTGVTGTAPASTGATGGPSSARAGLRVALTDRIFMTFVGLALLQAVLSAQNTSILPLSMTADRVTPSGYGLLMSLTGLLIVAGQLFVPWLIRRMLNGSVLALALGLAAAGYGALAFAGSLGFYLACATVWTAGAMLAAPANATIMSDLAPPTVRARYQAVFYLTFSLASFIAPALGGLSWQYLGSWHWVLCGLVGLVACVGHLIASPARERRIARRPVTGPATRDVELIAELS</sequence>
<evidence type="ECO:0000256" key="6">
    <source>
        <dbReference type="ARBA" id="ARBA00023136"/>
    </source>
</evidence>
<feature type="transmembrane region" description="Helical" evidence="8">
    <location>
        <begin position="373"/>
        <end position="394"/>
    </location>
</feature>
<evidence type="ECO:0000259" key="9">
    <source>
        <dbReference type="PROSITE" id="PS50850"/>
    </source>
</evidence>
<feature type="transmembrane region" description="Helical" evidence="8">
    <location>
        <begin position="104"/>
        <end position="128"/>
    </location>
</feature>
<name>A0A8J3QMM8_9ACTN</name>
<feature type="compositionally biased region" description="Low complexity" evidence="7">
    <location>
        <begin position="210"/>
        <end position="234"/>
    </location>
</feature>
<dbReference type="AlphaFoldDB" id="A0A8J3QMM8"/>
<dbReference type="PROSITE" id="PS00216">
    <property type="entry name" value="SUGAR_TRANSPORT_1"/>
    <property type="match status" value="1"/>
</dbReference>
<dbReference type="Gene3D" id="1.20.1250.20">
    <property type="entry name" value="MFS general substrate transporter like domains"/>
    <property type="match status" value="2"/>
</dbReference>